<sequence>MGSPIHVDNQLIFQQPGDEEQEDADEGIEDTYEELQGKYDTESEDDFILLQSSEQYHIVVYQGFSNDPTEDYDKAVEFRDCELPDYDDADHTDIWNLNDNQICVSMFFKTKAEVVCIIHQRNVA</sequence>
<name>A0A5N6M995_9ASTR</name>
<evidence type="ECO:0000313" key="2">
    <source>
        <dbReference type="EMBL" id="KAD3336996.1"/>
    </source>
</evidence>
<protein>
    <submittedName>
        <fullName evidence="2">Uncharacterized protein</fullName>
    </submittedName>
</protein>
<feature type="compositionally biased region" description="Acidic residues" evidence="1">
    <location>
        <begin position="17"/>
        <end position="26"/>
    </location>
</feature>
<reference evidence="2 3" key="1">
    <citation type="submission" date="2019-05" db="EMBL/GenBank/DDBJ databases">
        <title>Mikania micrantha, genome provides insights into the molecular mechanism of rapid growth.</title>
        <authorList>
            <person name="Liu B."/>
        </authorList>
    </citation>
    <scope>NUCLEOTIDE SEQUENCE [LARGE SCALE GENOMIC DNA]</scope>
    <source>
        <strain evidence="2">NLD-2019</strain>
        <tissue evidence="2">Leaf</tissue>
    </source>
</reference>
<keyword evidence="3" id="KW-1185">Reference proteome</keyword>
<evidence type="ECO:0000256" key="1">
    <source>
        <dbReference type="SAM" id="MobiDB-lite"/>
    </source>
</evidence>
<evidence type="ECO:0000313" key="3">
    <source>
        <dbReference type="Proteomes" id="UP000326396"/>
    </source>
</evidence>
<dbReference type="Proteomes" id="UP000326396">
    <property type="component" value="Linkage Group LG6"/>
</dbReference>
<accession>A0A5N6M995</accession>
<comment type="caution">
    <text evidence="2">The sequence shown here is derived from an EMBL/GenBank/DDBJ whole genome shotgun (WGS) entry which is preliminary data.</text>
</comment>
<dbReference type="AlphaFoldDB" id="A0A5N6M995"/>
<feature type="region of interest" description="Disordered" evidence="1">
    <location>
        <begin position="1"/>
        <end position="26"/>
    </location>
</feature>
<organism evidence="2 3">
    <name type="scientific">Mikania micrantha</name>
    <name type="common">bitter vine</name>
    <dbReference type="NCBI Taxonomy" id="192012"/>
    <lineage>
        <taxon>Eukaryota</taxon>
        <taxon>Viridiplantae</taxon>
        <taxon>Streptophyta</taxon>
        <taxon>Embryophyta</taxon>
        <taxon>Tracheophyta</taxon>
        <taxon>Spermatophyta</taxon>
        <taxon>Magnoliopsida</taxon>
        <taxon>eudicotyledons</taxon>
        <taxon>Gunneridae</taxon>
        <taxon>Pentapetalae</taxon>
        <taxon>asterids</taxon>
        <taxon>campanulids</taxon>
        <taxon>Asterales</taxon>
        <taxon>Asteraceae</taxon>
        <taxon>Asteroideae</taxon>
        <taxon>Heliantheae alliance</taxon>
        <taxon>Eupatorieae</taxon>
        <taxon>Mikania</taxon>
    </lineage>
</organism>
<gene>
    <name evidence="2" type="ORF">E3N88_32516</name>
</gene>
<dbReference type="EMBL" id="SZYD01000016">
    <property type="protein sequence ID" value="KAD3336996.1"/>
    <property type="molecule type" value="Genomic_DNA"/>
</dbReference>
<proteinExistence type="predicted"/>